<dbReference type="EMBL" id="JAKUCV010003962">
    <property type="protein sequence ID" value="KAJ4837027.1"/>
    <property type="molecule type" value="Genomic_DNA"/>
</dbReference>
<sequence length="312" mass="34975">MEVDGEKLMANLAKNRYLTPRQRNDDHANRLNLNPPAARGQQSGYRSFADVVRPAREDPKGSNTEGDILTFIPKDGMLAWLQRSMFVVLKNPMELCAVSELVPSPERGVSKVIPLGGVAFLIVFETAECMQKLANDKDAEALQVFHILRPWKEGDVAHNRLCWILIKGVPPNAWSKEFFQFIVSSFGSMVDWSPKTRSQTRMDVAEILILTDKVSFINKVLRVKYGNISYKIGMSESQYEPFDWVWSESGGGSPAAKAGMVGKAIHHDVHRNISPDNIHVDLPSPNTHTQNHHHSSSNLARQPPPLTQLFRA</sequence>
<name>A0A9Q0FT22_9ROSI</name>
<keyword evidence="3" id="KW-1185">Reference proteome</keyword>
<accession>A0A9Q0FT22</accession>
<protein>
    <recommendedName>
        <fullName evidence="4">DUF4283 domain-containing protein</fullName>
    </recommendedName>
</protein>
<dbReference type="Proteomes" id="UP001141552">
    <property type="component" value="Unassembled WGS sequence"/>
</dbReference>
<gene>
    <name evidence="2" type="ORF">Tsubulata_027738</name>
</gene>
<dbReference type="OrthoDB" id="861279at2759"/>
<reference evidence="2" key="2">
    <citation type="journal article" date="2023" name="Plants (Basel)">
        <title>Annotation of the Turnera subulata (Passifloraceae) Draft Genome Reveals the S-Locus Evolved after the Divergence of Turneroideae from Passifloroideae in a Stepwise Manner.</title>
        <authorList>
            <person name="Henning P.M."/>
            <person name="Roalson E.H."/>
            <person name="Mir W."/>
            <person name="McCubbin A.G."/>
            <person name="Shore J.S."/>
        </authorList>
    </citation>
    <scope>NUCLEOTIDE SEQUENCE</scope>
    <source>
        <strain evidence="2">F60SS</strain>
    </source>
</reference>
<reference evidence="2" key="1">
    <citation type="submission" date="2022-02" db="EMBL/GenBank/DDBJ databases">
        <authorList>
            <person name="Henning P.M."/>
            <person name="McCubbin A.G."/>
            <person name="Shore J.S."/>
        </authorList>
    </citation>
    <scope>NUCLEOTIDE SEQUENCE</scope>
    <source>
        <strain evidence="2">F60SS</strain>
        <tissue evidence="2">Leaves</tissue>
    </source>
</reference>
<feature type="region of interest" description="Disordered" evidence="1">
    <location>
        <begin position="275"/>
        <end position="312"/>
    </location>
</feature>
<proteinExistence type="predicted"/>
<evidence type="ECO:0000313" key="2">
    <source>
        <dbReference type="EMBL" id="KAJ4837027.1"/>
    </source>
</evidence>
<dbReference type="AlphaFoldDB" id="A0A9Q0FT22"/>
<dbReference type="PANTHER" id="PTHR34427">
    <property type="entry name" value="DUF4283 DOMAIN PROTEIN"/>
    <property type="match status" value="1"/>
</dbReference>
<feature type="region of interest" description="Disordered" evidence="1">
    <location>
        <begin position="18"/>
        <end position="44"/>
    </location>
</feature>
<comment type="caution">
    <text evidence="2">The sequence shown here is derived from an EMBL/GenBank/DDBJ whole genome shotgun (WGS) entry which is preliminary data.</text>
</comment>
<evidence type="ECO:0008006" key="4">
    <source>
        <dbReference type="Google" id="ProtNLM"/>
    </source>
</evidence>
<evidence type="ECO:0000256" key="1">
    <source>
        <dbReference type="SAM" id="MobiDB-lite"/>
    </source>
</evidence>
<evidence type="ECO:0000313" key="3">
    <source>
        <dbReference type="Proteomes" id="UP001141552"/>
    </source>
</evidence>
<organism evidence="2 3">
    <name type="scientific">Turnera subulata</name>
    <dbReference type="NCBI Taxonomy" id="218843"/>
    <lineage>
        <taxon>Eukaryota</taxon>
        <taxon>Viridiplantae</taxon>
        <taxon>Streptophyta</taxon>
        <taxon>Embryophyta</taxon>
        <taxon>Tracheophyta</taxon>
        <taxon>Spermatophyta</taxon>
        <taxon>Magnoliopsida</taxon>
        <taxon>eudicotyledons</taxon>
        <taxon>Gunneridae</taxon>
        <taxon>Pentapetalae</taxon>
        <taxon>rosids</taxon>
        <taxon>fabids</taxon>
        <taxon>Malpighiales</taxon>
        <taxon>Passifloraceae</taxon>
        <taxon>Turnera</taxon>
    </lineage>
</organism>
<dbReference type="PANTHER" id="PTHR34427:SF5">
    <property type="entry name" value="DUF4283 DOMAIN-CONTAINING PROTEIN"/>
    <property type="match status" value="1"/>
</dbReference>